<dbReference type="AlphaFoldDB" id="A2DVI5"/>
<dbReference type="VEuPathDB" id="TrichDB:TVAGG3_0275430"/>
<dbReference type="InterPro" id="IPR029030">
    <property type="entry name" value="Caspase-like_dom_sf"/>
</dbReference>
<protein>
    <recommendedName>
        <fullName evidence="3">Clan CD, family C14, metacaspase-like cysteine peptidase</fullName>
    </recommendedName>
</protein>
<reference evidence="1" key="1">
    <citation type="submission" date="2006-10" db="EMBL/GenBank/DDBJ databases">
        <authorList>
            <person name="Amadeo P."/>
            <person name="Zhao Q."/>
            <person name="Wortman J."/>
            <person name="Fraser-Liggett C."/>
            <person name="Carlton J."/>
        </authorList>
    </citation>
    <scope>NUCLEOTIDE SEQUENCE</scope>
    <source>
        <strain evidence="1">G3</strain>
    </source>
</reference>
<reference evidence="1" key="2">
    <citation type="journal article" date="2007" name="Science">
        <title>Draft genome sequence of the sexually transmitted pathogen Trichomonas vaginalis.</title>
        <authorList>
            <person name="Carlton J.M."/>
            <person name="Hirt R.P."/>
            <person name="Silva J.C."/>
            <person name="Delcher A.L."/>
            <person name="Schatz M."/>
            <person name="Zhao Q."/>
            <person name="Wortman J.R."/>
            <person name="Bidwell S.L."/>
            <person name="Alsmark U.C.M."/>
            <person name="Besteiro S."/>
            <person name="Sicheritz-Ponten T."/>
            <person name="Noel C.J."/>
            <person name="Dacks J.B."/>
            <person name="Foster P.G."/>
            <person name="Simillion C."/>
            <person name="Van de Peer Y."/>
            <person name="Miranda-Saavedra D."/>
            <person name="Barton G.J."/>
            <person name="Westrop G.D."/>
            <person name="Mueller S."/>
            <person name="Dessi D."/>
            <person name="Fiori P.L."/>
            <person name="Ren Q."/>
            <person name="Paulsen I."/>
            <person name="Zhang H."/>
            <person name="Bastida-Corcuera F.D."/>
            <person name="Simoes-Barbosa A."/>
            <person name="Brown M.T."/>
            <person name="Hayes R.D."/>
            <person name="Mukherjee M."/>
            <person name="Okumura C.Y."/>
            <person name="Schneider R."/>
            <person name="Smith A.J."/>
            <person name="Vanacova S."/>
            <person name="Villalvazo M."/>
            <person name="Haas B.J."/>
            <person name="Pertea M."/>
            <person name="Feldblyum T.V."/>
            <person name="Utterback T.R."/>
            <person name="Shu C.L."/>
            <person name="Osoegawa K."/>
            <person name="de Jong P.J."/>
            <person name="Hrdy I."/>
            <person name="Horvathova L."/>
            <person name="Zubacova Z."/>
            <person name="Dolezal P."/>
            <person name="Malik S.B."/>
            <person name="Logsdon J.M. Jr."/>
            <person name="Henze K."/>
            <person name="Gupta A."/>
            <person name="Wang C.C."/>
            <person name="Dunne R.L."/>
            <person name="Upcroft J.A."/>
            <person name="Upcroft P."/>
            <person name="White O."/>
            <person name="Salzberg S.L."/>
            <person name="Tang P."/>
            <person name="Chiu C.-H."/>
            <person name="Lee Y.-S."/>
            <person name="Embley T.M."/>
            <person name="Coombs G.H."/>
            <person name="Mottram J.C."/>
            <person name="Tachezy J."/>
            <person name="Fraser-Liggett C.M."/>
            <person name="Johnson P.J."/>
        </authorList>
    </citation>
    <scope>NUCLEOTIDE SEQUENCE [LARGE SCALE GENOMIC DNA]</scope>
    <source>
        <strain evidence="1">G3</strain>
    </source>
</reference>
<organism evidence="1 2">
    <name type="scientific">Trichomonas vaginalis (strain ATCC PRA-98 / G3)</name>
    <dbReference type="NCBI Taxonomy" id="412133"/>
    <lineage>
        <taxon>Eukaryota</taxon>
        <taxon>Metamonada</taxon>
        <taxon>Parabasalia</taxon>
        <taxon>Trichomonadida</taxon>
        <taxon>Trichomonadidae</taxon>
        <taxon>Trichomonas</taxon>
    </lineage>
</organism>
<accession>A2DVI5</accession>
<dbReference type="InParanoid" id="A2DVI5"/>
<evidence type="ECO:0008006" key="3">
    <source>
        <dbReference type="Google" id="ProtNLM"/>
    </source>
</evidence>
<dbReference type="KEGG" id="tva:4773526"/>
<evidence type="ECO:0000313" key="2">
    <source>
        <dbReference type="Proteomes" id="UP000001542"/>
    </source>
</evidence>
<dbReference type="RefSeq" id="XP_001327750.1">
    <property type="nucleotide sequence ID" value="XM_001327715.1"/>
</dbReference>
<name>A2DVI5_TRIV3</name>
<evidence type="ECO:0000313" key="1">
    <source>
        <dbReference type="EMBL" id="EAY15527.1"/>
    </source>
</evidence>
<dbReference type="SUPFAM" id="SSF52129">
    <property type="entry name" value="Caspase-like"/>
    <property type="match status" value="1"/>
</dbReference>
<dbReference type="EMBL" id="DS113254">
    <property type="protein sequence ID" value="EAY15527.1"/>
    <property type="molecule type" value="Genomic_DNA"/>
</dbReference>
<proteinExistence type="predicted"/>
<dbReference type="Proteomes" id="UP000001542">
    <property type="component" value="Unassembled WGS sequence"/>
</dbReference>
<keyword evidence="2" id="KW-1185">Reference proteome</keyword>
<dbReference type="VEuPathDB" id="TrichDB:TVAG_495420"/>
<gene>
    <name evidence="1" type="ORF">TVAG_495420</name>
</gene>
<dbReference type="OrthoDB" id="10450638at2759"/>
<dbReference type="SMR" id="A2DVI5"/>
<sequence>MSADQFYDLKQNAKDMNKTPFARIPRKMDRVCFIVVNTTLSYREGNGVAPVNRAVPIAQTFKQYGYDVYFLANSHTPLFVEYLKLFIGRTYGHFVFVVCGQGGEGGPETLVFDDMPMSDEEFIAIVNGYRVANVPLTLIGEFSGETSIFHNPEAYNDGAITFTITGDISKYQAGADSFVRQFTSAITDRHDMTAQRLYDLLRVLMKRQGLNLIVKASPPIDMEKPIAIWEPRQEMNQLIV</sequence>